<sequence>MNDSYSEIIAGEINKYLTAGDWRFSFDDQLGWFDFSLDIRGRLKKVDFIVKTKSDFYLVYAYCPLSVDAEKIATMAELVCRANFGIFDGSFELDVRDGELRYKSFVDCRGGITPTKDRIERSIFIPAWLFDKFGNSIADIIFTNVSAAEAVERCEKMME</sequence>
<comment type="caution">
    <text evidence="1">The sequence shown here is derived from an EMBL/GenBank/DDBJ whole genome shotgun (WGS) entry which is preliminary data.</text>
</comment>
<evidence type="ECO:0008006" key="2">
    <source>
        <dbReference type="Google" id="ProtNLM"/>
    </source>
</evidence>
<gene>
    <name evidence="1" type="ORF">SDC9_63111</name>
</gene>
<protein>
    <recommendedName>
        <fullName evidence="2">YbjN domain-containing protein</fullName>
    </recommendedName>
</protein>
<organism evidence="1">
    <name type="scientific">bioreactor metagenome</name>
    <dbReference type="NCBI Taxonomy" id="1076179"/>
    <lineage>
        <taxon>unclassified sequences</taxon>
        <taxon>metagenomes</taxon>
        <taxon>ecological metagenomes</taxon>
    </lineage>
</organism>
<dbReference type="EMBL" id="VSSQ01002666">
    <property type="protein sequence ID" value="MPM16730.1"/>
    <property type="molecule type" value="Genomic_DNA"/>
</dbReference>
<dbReference type="AlphaFoldDB" id="A0A644XKL5"/>
<proteinExistence type="predicted"/>
<accession>A0A644XKL5</accession>
<reference evidence="1" key="1">
    <citation type="submission" date="2019-08" db="EMBL/GenBank/DDBJ databases">
        <authorList>
            <person name="Kucharzyk K."/>
            <person name="Murdoch R.W."/>
            <person name="Higgins S."/>
            <person name="Loffler F."/>
        </authorList>
    </citation>
    <scope>NUCLEOTIDE SEQUENCE</scope>
</reference>
<evidence type="ECO:0000313" key="1">
    <source>
        <dbReference type="EMBL" id="MPM16730.1"/>
    </source>
</evidence>
<name>A0A644XKL5_9ZZZZ</name>